<dbReference type="SUPFAM" id="SSF53850">
    <property type="entry name" value="Periplasmic binding protein-like II"/>
    <property type="match status" value="1"/>
</dbReference>
<feature type="region of interest" description="Disordered" evidence="1">
    <location>
        <begin position="179"/>
        <end position="209"/>
    </location>
</feature>
<evidence type="ECO:0000313" key="4">
    <source>
        <dbReference type="Proteomes" id="UP001497382"/>
    </source>
</evidence>
<dbReference type="Proteomes" id="UP001497382">
    <property type="component" value="Unassembled WGS sequence"/>
</dbReference>
<keyword evidence="4" id="KW-1185">Reference proteome</keyword>
<proteinExistence type="predicted"/>
<evidence type="ECO:0000256" key="1">
    <source>
        <dbReference type="SAM" id="MobiDB-lite"/>
    </source>
</evidence>
<organism evidence="3 4">
    <name type="scientific">Larinioides sclopetarius</name>
    <dbReference type="NCBI Taxonomy" id="280406"/>
    <lineage>
        <taxon>Eukaryota</taxon>
        <taxon>Metazoa</taxon>
        <taxon>Ecdysozoa</taxon>
        <taxon>Arthropoda</taxon>
        <taxon>Chelicerata</taxon>
        <taxon>Arachnida</taxon>
        <taxon>Araneae</taxon>
        <taxon>Araneomorphae</taxon>
        <taxon>Entelegynae</taxon>
        <taxon>Araneoidea</taxon>
        <taxon>Araneidae</taxon>
        <taxon>Larinioides</taxon>
    </lineage>
</organism>
<name>A0AAV2AIS0_9ARAC</name>
<gene>
    <name evidence="3" type="ORF">LARSCL_LOCUS12872</name>
</gene>
<comment type="caution">
    <text evidence="3">The sequence shown here is derived from an EMBL/GenBank/DDBJ whole genome shotgun (WGS) entry which is preliminary data.</text>
</comment>
<keyword evidence="2" id="KW-0472">Membrane</keyword>
<evidence type="ECO:0000313" key="3">
    <source>
        <dbReference type="EMBL" id="CAL1283899.1"/>
    </source>
</evidence>
<dbReference type="Gene3D" id="3.40.190.10">
    <property type="entry name" value="Periplasmic binding protein-like II"/>
    <property type="match status" value="2"/>
</dbReference>
<accession>A0AAV2AIS0</accession>
<reference evidence="3 4" key="1">
    <citation type="submission" date="2024-04" db="EMBL/GenBank/DDBJ databases">
        <authorList>
            <person name="Rising A."/>
            <person name="Reimegard J."/>
            <person name="Sonavane S."/>
            <person name="Akerstrom W."/>
            <person name="Nylinder S."/>
            <person name="Hedman E."/>
            <person name="Kallberg Y."/>
        </authorList>
    </citation>
    <scope>NUCLEOTIDE SEQUENCE [LARGE SCALE GENOMIC DNA]</scope>
</reference>
<evidence type="ECO:0000256" key="2">
    <source>
        <dbReference type="SAM" id="Phobius"/>
    </source>
</evidence>
<dbReference type="InterPro" id="IPR015683">
    <property type="entry name" value="Ionotropic_Glu_rcpt"/>
</dbReference>
<dbReference type="PANTHER" id="PTHR18966">
    <property type="entry name" value="IONOTROPIC GLUTAMATE RECEPTOR"/>
    <property type="match status" value="1"/>
</dbReference>
<keyword evidence="2" id="KW-1133">Transmembrane helix</keyword>
<protein>
    <submittedName>
        <fullName evidence="3">Uncharacterized protein</fullName>
    </submittedName>
</protein>
<sequence>MKSQVPLYEKMWKTMSSDQSNLFKETAQGKEKVKQGNYAFFMEATSIEYLSERECDLIRIGDFLDHKGYGIATKKARLSTGILQLQERGTLQSLKDKWWKQKGGGVCTVKQSNVVRELTLDNVGGVFVVLSFGLGVSVVVAFIEFRWKSFQWENPNNESFWTRLKKEIKFTFTFDQQTKPVPQLRKKKAAETEKNSSTTQKKGADRRRS</sequence>
<dbReference type="AlphaFoldDB" id="A0AAV2AIS0"/>
<dbReference type="EMBL" id="CAXIEN010000173">
    <property type="protein sequence ID" value="CAL1283899.1"/>
    <property type="molecule type" value="Genomic_DNA"/>
</dbReference>
<feature type="transmembrane region" description="Helical" evidence="2">
    <location>
        <begin position="123"/>
        <end position="143"/>
    </location>
</feature>
<keyword evidence="2" id="KW-0812">Transmembrane</keyword>